<proteinExistence type="predicted"/>
<dbReference type="EMBL" id="RWGY01000007">
    <property type="protein sequence ID" value="TVU41157.1"/>
    <property type="molecule type" value="Genomic_DNA"/>
</dbReference>
<gene>
    <name evidence="1" type="ORF">EJB05_14655</name>
</gene>
<dbReference type="AlphaFoldDB" id="A0A5J9VZS6"/>
<dbReference type="Gramene" id="TVU41157">
    <property type="protein sequence ID" value="TVU41157"/>
    <property type="gene ID" value="EJB05_14655"/>
</dbReference>
<feature type="non-terminal residue" evidence="1">
    <location>
        <position position="1"/>
    </location>
</feature>
<dbReference type="Proteomes" id="UP000324897">
    <property type="component" value="Chromosome 4"/>
</dbReference>
<evidence type="ECO:0000313" key="1">
    <source>
        <dbReference type="EMBL" id="TVU41157.1"/>
    </source>
</evidence>
<organism evidence="1 2">
    <name type="scientific">Eragrostis curvula</name>
    <name type="common">weeping love grass</name>
    <dbReference type="NCBI Taxonomy" id="38414"/>
    <lineage>
        <taxon>Eukaryota</taxon>
        <taxon>Viridiplantae</taxon>
        <taxon>Streptophyta</taxon>
        <taxon>Embryophyta</taxon>
        <taxon>Tracheophyta</taxon>
        <taxon>Spermatophyta</taxon>
        <taxon>Magnoliopsida</taxon>
        <taxon>Liliopsida</taxon>
        <taxon>Poales</taxon>
        <taxon>Poaceae</taxon>
        <taxon>PACMAD clade</taxon>
        <taxon>Chloridoideae</taxon>
        <taxon>Eragrostideae</taxon>
        <taxon>Eragrostidinae</taxon>
        <taxon>Eragrostis</taxon>
    </lineage>
</organism>
<evidence type="ECO:0000313" key="2">
    <source>
        <dbReference type="Proteomes" id="UP000324897"/>
    </source>
</evidence>
<comment type="caution">
    <text evidence="1">The sequence shown here is derived from an EMBL/GenBank/DDBJ whole genome shotgun (WGS) entry which is preliminary data.</text>
</comment>
<name>A0A5J9VZS6_9POAL</name>
<protein>
    <submittedName>
        <fullName evidence="1">Uncharacterized protein</fullName>
    </submittedName>
</protein>
<keyword evidence="2" id="KW-1185">Reference proteome</keyword>
<accession>A0A5J9VZS6</accession>
<sequence>MEADLAEQGKDAVDNTYDIFFILETKLLFGCGVSSGAGFRGQGSETPALFQGRKLAGKTNAEKLERLARVLAKEHGRRKRQHAAAVASLGDGQLLSSLPIDYSERNPAIRAAALSQELIIDHNTRVLLGVVVSPSSHWMLRIRLAI</sequence>
<reference evidence="1 2" key="1">
    <citation type="journal article" date="2019" name="Sci. Rep.">
        <title>A high-quality genome of Eragrostis curvula grass provides insights into Poaceae evolution and supports new strategies to enhance forage quality.</title>
        <authorList>
            <person name="Carballo J."/>
            <person name="Santos B.A.C.M."/>
            <person name="Zappacosta D."/>
            <person name="Garbus I."/>
            <person name="Selva J.P."/>
            <person name="Gallo C.A."/>
            <person name="Diaz A."/>
            <person name="Albertini E."/>
            <person name="Caccamo M."/>
            <person name="Echenique V."/>
        </authorList>
    </citation>
    <scope>NUCLEOTIDE SEQUENCE [LARGE SCALE GENOMIC DNA]</scope>
    <source>
        <strain evidence="2">cv. Victoria</strain>
        <tissue evidence="1">Leaf</tissue>
    </source>
</reference>